<keyword evidence="2" id="KW-1185">Reference proteome</keyword>
<dbReference type="Gene3D" id="3.40.50.300">
    <property type="entry name" value="P-loop containing nucleotide triphosphate hydrolases"/>
    <property type="match status" value="1"/>
</dbReference>
<protein>
    <recommendedName>
        <fullName evidence="3">AAA family ATPase</fullName>
    </recommendedName>
</protein>
<gene>
    <name evidence="1" type="ORF">GO738_09900</name>
</gene>
<proteinExistence type="predicted"/>
<dbReference type="AlphaFoldDB" id="A0A6N8IID9"/>
<reference evidence="1 2" key="1">
    <citation type="submission" date="2019-11" db="EMBL/GenBank/DDBJ databases">
        <title>Whole genome shotgun sequencing (WGS) data from Adlercreutzia equolifaciens ResAG-91, Eggerthella lenta MRI-F36, MRI-F37, MRI-F40, ResAG-49, ResAG-88, ResAG-121, ResAG-145, and Gordonibacter sp. ResAG-5, ResAG-26, ResAG-43, ResAG-50, ResAG-59.</title>
        <authorList>
            <person name="Stoll D.A."/>
            <person name="Danylec N."/>
            <person name="Franz C.M.A.P."/>
            <person name="Huch M."/>
        </authorList>
    </citation>
    <scope>NUCLEOTIDE SEQUENCE [LARGE SCALE GENOMIC DNA]</scope>
    <source>
        <strain evidence="1 2">ResAG-59</strain>
    </source>
</reference>
<dbReference type="EMBL" id="WPOC01000015">
    <property type="protein sequence ID" value="MVN15651.1"/>
    <property type="molecule type" value="Genomic_DNA"/>
</dbReference>
<dbReference type="SUPFAM" id="SSF52540">
    <property type="entry name" value="P-loop containing nucleoside triphosphate hydrolases"/>
    <property type="match status" value="1"/>
</dbReference>
<dbReference type="Gene3D" id="3.20.20.140">
    <property type="entry name" value="Metal-dependent hydrolases"/>
    <property type="match status" value="1"/>
</dbReference>
<comment type="caution">
    <text evidence="1">The sequence shown here is derived from an EMBL/GenBank/DDBJ whole genome shotgun (WGS) entry which is preliminary data.</text>
</comment>
<dbReference type="Proteomes" id="UP000468327">
    <property type="component" value="Unassembled WGS sequence"/>
</dbReference>
<dbReference type="RefSeq" id="WP_157005370.1">
    <property type="nucleotide sequence ID" value="NZ_WPOC01000015.1"/>
</dbReference>
<dbReference type="SUPFAM" id="SSF89550">
    <property type="entry name" value="PHP domain-like"/>
    <property type="match status" value="1"/>
</dbReference>
<name>A0A6N8IID9_9ACTN</name>
<dbReference type="InterPro" id="IPR027417">
    <property type="entry name" value="P-loop_NTPase"/>
</dbReference>
<accession>A0A6N8IID9</accession>
<evidence type="ECO:0008006" key="3">
    <source>
        <dbReference type="Google" id="ProtNLM"/>
    </source>
</evidence>
<organism evidence="1 2">
    <name type="scientific">Gordonibacter urolithinfaciens</name>
    <dbReference type="NCBI Taxonomy" id="1335613"/>
    <lineage>
        <taxon>Bacteria</taxon>
        <taxon>Bacillati</taxon>
        <taxon>Actinomycetota</taxon>
        <taxon>Coriobacteriia</taxon>
        <taxon>Eggerthellales</taxon>
        <taxon>Eggerthellaceae</taxon>
        <taxon>Gordonibacter</taxon>
    </lineage>
</organism>
<evidence type="ECO:0000313" key="2">
    <source>
        <dbReference type="Proteomes" id="UP000468327"/>
    </source>
</evidence>
<evidence type="ECO:0000313" key="1">
    <source>
        <dbReference type="EMBL" id="MVN15651.1"/>
    </source>
</evidence>
<dbReference type="InterPro" id="IPR016195">
    <property type="entry name" value="Pol/histidinol_Pase-like"/>
</dbReference>
<sequence length="760" mass="86368">MAEYVSSILEALSDFKDLEMISFTDHNHICFDLYKAFYDAKSRISLLPGIEIDVALEKGGTAKHLVVYFDAMNDLGKLQSLATKINAFLEKRNVGSGPGKQPVDIHELLDELLGYKVDFVLSPHALKQGKRGIDYDWHPLPEEEMSNEMKKFRDQFFCFWESSGKSEIARAVEFLKRMESDELISVVAFSDSKSLEDLKAYAKEPPQYFNSLPNFNGLKLVGSEISRITHSQNFVDENDLGSFIGSIEFEGQCLGLSPRLNAIIGGRGSGKSVLLDSLANSIDPSKGDLQESRRAFVSGLQIKVRTMSGFDISSGQFRFDYYNQNYVASLFSKSGDEFNTEIEKYFSDTFSKVESIDKGSIERGNSERFNQLLESFEDKLPENIVGFVDKLVVDVKDGLEMNIGERKPKAKVEDKKLESFDYRSAVEKVQAAVVKCLPPTVAEDRRVSAAIKHLEKEICDVAHDRRRQYFSGPYLQNRFVDIFLEKKASISDAQATRKQQIDLFNEAFSHETLGIRKRVSLVRTLIKVCDGFEPYYEKHVFADGERAESFKFMRELCVEHPIDFMIRTINDCVKVIPGLGQCTRDNLWDYIGSFCFSEEGYRKGSDWERLYDKLKAFELNYEERSSIRFDSGDGVYRDIKSLSPGTQTNILIEYIVHKDTSLPLLIDQPEDNVDNQTIYKDIRNWFLGLKSTRQVIVVTHDANIVINADAENVIVAKQPSPGHFVYEYGALEYGKIIDKASVILDGGKDAVKRRLMKYGE</sequence>